<reference evidence="3" key="1">
    <citation type="submission" date="2022-10" db="EMBL/GenBank/DDBJ databases">
        <authorList>
            <person name="Yu W.X."/>
        </authorList>
    </citation>
    <scope>NUCLEOTIDE SEQUENCE</scope>
    <source>
        <strain evidence="3">D04</strain>
    </source>
</reference>
<dbReference type="InterPro" id="IPR011763">
    <property type="entry name" value="COA_CT_C"/>
</dbReference>
<comment type="caution">
    <text evidence="3">The sequence shown here is derived from an EMBL/GenBank/DDBJ whole genome shotgun (WGS) entry which is preliminary data.</text>
</comment>
<dbReference type="Proteomes" id="UP001207408">
    <property type="component" value="Unassembled WGS sequence"/>
</dbReference>
<evidence type="ECO:0000313" key="3">
    <source>
        <dbReference type="EMBL" id="MCW3805779.1"/>
    </source>
</evidence>
<dbReference type="GO" id="GO:0004485">
    <property type="term" value="F:methylcrotonoyl-CoA carboxylase activity"/>
    <property type="evidence" value="ECO:0007669"/>
    <property type="project" value="TreeGrafter"/>
</dbReference>
<dbReference type="PANTHER" id="PTHR22855">
    <property type="entry name" value="ACETYL, PROPIONYL, PYRUVATE, AND GLUTACONYL CARBOXYLASE-RELATED"/>
    <property type="match status" value="1"/>
</dbReference>
<dbReference type="GO" id="GO:0006552">
    <property type="term" value="P:L-leucine catabolic process"/>
    <property type="evidence" value="ECO:0007669"/>
    <property type="project" value="TreeGrafter"/>
</dbReference>
<dbReference type="PROSITE" id="PS50980">
    <property type="entry name" value="COA_CT_NTER"/>
    <property type="match status" value="1"/>
</dbReference>
<proteinExistence type="predicted"/>
<evidence type="ECO:0000259" key="1">
    <source>
        <dbReference type="PROSITE" id="PS50980"/>
    </source>
</evidence>
<dbReference type="InterPro" id="IPR011762">
    <property type="entry name" value="COA_CT_N"/>
</dbReference>
<dbReference type="SUPFAM" id="SSF52096">
    <property type="entry name" value="ClpP/crotonase"/>
    <property type="match status" value="2"/>
</dbReference>
<sequence length="527" mass="57936">MGTTTKSKYNHATDIHTDVIAFKQKLYELKNQNQSQKEKHKKRGKLLVHDRIDMLIDPQTPFIELSGFAAYNQYDNNFPSAGIITGIGLIEGRESVIVANDATVKGGTYVKETIKKHLRAQEIAEQNNLACVYLVDSGGIFLPEQSKVFPDKEDFGRIFYNQARLSAKGIPQISIVMGSCTAGGAYIPAMSDETIIVKNQGTIFLGGPPLVKAATGEEVTAEELGGGTMHTSTSGVADHLANDDFEAIEICRKIFRSLPLPHKENFLKEKSYQPLKNNQNIYKEIPIAGSYQKDVRNLIKCITDKSEFDEFKADYGKTLVTGFANINGFRVGFLANNGVLFSESAQKGAHFIQLCNARNIPMVFLQNITGFMVGKDYEQRGIAKDGAKMVNALANTKVPFYTIIIGGSYGAGNYAMGGRAFNPRLLFSWPGASISVMGPKQAAEVLTTVKRDQANTAGVKANEKELEELKQKTIDRFESEASAYYASSRLWDDGIIDPADTRLILSIGLSIAQNKPNKESGYGVFRM</sequence>
<dbReference type="RefSeq" id="WP_301199145.1">
    <property type="nucleotide sequence ID" value="NZ_JAPDPI010000015.1"/>
</dbReference>
<dbReference type="Pfam" id="PF01039">
    <property type="entry name" value="Carboxyl_trans"/>
    <property type="match status" value="1"/>
</dbReference>
<name>A0AAE3SJR8_9BACT</name>
<dbReference type="GO" id="GO:1905202">
    <property type="term" value="C:methylcrotonoyl-CoA carboxylase complex"/>
    <property type="evidence" value="ECO:0007669"/>
    <property type="project" value="TreeGrafter"/>
</dbReference>
<dbReference type="InterPro" id="IPR045190">
    <property type="entry name" value="MCCB/AccD1-like"/>
</dbReference>
<dbReference type="PANTHER" id="PTHR22855:SF13">
    <property type="entry name" value="METHYLCROTONOYL-COA CARBOXYLASE BETA CHAIN, MITOCHONDRIAL"/>
    <property type="match status" value="1"/>
</dbReference>
<evidence type="ECO:0000259" key="2">
    <source>
        <dbReference type="PROSITE" id="PS50989"/>
    </source>
</evidence>
<dbReference type="InterPro" id="IPR034733">
    <property type="entry name" value="AcCoA_carboxyl_beta"/>
</dbReference>
<dbReference type="Gene3D" id="3.90.226.10">
    <property type="entry name" value="2-enoyl-CoA Hydratase, Chain A, domain 1"/>
    <property type="match status" value="2"/>
</dbReference>
<feature type="domain" description="CoA carboxyltransferase N-terminal" evidence="1">
    <location>
        <begin position="10"/>
        <end position="270"/>
    </location>
</feature>
<dbReference type="FunFam" id="3.90.226.10:FF:000046">
    <property type="entry name" value="Geranyl-CoA carboxylase beta subunit"/>
    <property type="match status" value="1"/>
</dbReference>
<dbReference type="InterPro" id="IPR029045">
    <property type="entry name" value="ClpP/crotonase-like_dom_sf"/>
</dbReference>
<evidence type="ECO:0000313" key="4">
    <source>
        <dbReference type="Proteomes" id="UP001207408"/>
    </source>
</evidence>
<gene>
    <name evidence="3" type="ORF">OM074_09075</name>
</gene>
<protein>
    <submittedName>
        <fullName evidence="3">Methylcrotonoyl-CoA carboxylase</fullName>
    </submittedName>
</protein>
<feature type="domain" description="CoA carboxyltransferase C-terminal" evidence="2">
    <location>
        <begin position="280"/>
        <end position="517"/>
    </location>
</feature>
<accession>A0AAE3SJR8</accession>
<dbReference type="FunFam" id="3.90.226.10:FF:000004">
    <property type="entry name" value="Methylcrotonoyl-CoA carboxylase beta chain"/>
    <property type="match status" value="1"/>
</dbReference>
<organism evidence="3 4">
    <name type="scientific">Plebeiibacterium marinum</name>
    <dbReference type="NCBI Taxonomy" id="2992111"/>
    <lineage>
        <taxon>Bacteria</taxon>
        <taxon>Pseudomonadati</taxon>
        <taxon>Bacteroidota</taxon>
        <taxon>Bacteroidia</taxon>
        <taxon>Marinilabiliales</taxon>
        <taxon>Marinilabiliaceae</taxon>
        <taxon>Plebeiibacterium</taxon>
    </lineage>
</organism>
<dbReference type="PROSITE" id="PS50989">
    <property type="entry name" value="COA_CT_CTER"/>
    <property type="match status" value="1"/>
</dbReference>
<dbReference type="EMBL" id="JAPDPI010000015">
    <property type="protein sequence ID" value="MCW3805779.1"/>
    <property type="molecule type" value="Genomic_DNA"/>
</dbReference>
<keyword evidence="4" id="KW-1185">Reference proteome</keyword>
<dbReference type="AlphaFoldDB" id="A0AAE3SJR8"/>